<sequence>MWCETKGKACNDWKQQELKHYLQQLVHDNENIDVLMNIGILYAKLDESGPAFHYLWQAYDLHKDINPQGPGHLDITMALADLHLDRQEYFEAKRKYWESMQIDWGCQRAHEGFSTAKRLLEIHPPVKRFADKPEPVSIEVINMVSVSCAPSTEPQALAAPVLKLTAA</sequence>
<accession>A0A2W5FN72</accession>
<evidence type="ECO:0000313" key="2">
    <source>
        <dbReference type="Proteomes" id="UP000249739"/>
    </source>
</evidence>
<organism evidence="1 2">
    <name type="scientific">Micavibrio aeruginosavorus</name>
    <dbReference type="NCBI Taxonomy" id="349221"/>
    <lineage>
        <taxon>Bacteria</taxon>
        <taxon>Pseudomonadati</taxon>
        <taxon>Bdellovibrionota</taxon>
        <taxon>Bdellovibrionia</taxon>
        <taxon>Bdellovibrionales</taxon>
        <taxon>Pseudobdellovibrionaceae</taxon>
        <taxon>Micavibrio</taxon>
    </lineage>
</organism>
<comment type="caution">
    <text evidence="1">The sequence shown here is derived from an EMBL/GenBank/DDBJ whole genome shotgun (WGS) entry which is preliminary data.</text>
</comment>
<name>A0A2W5FN72_9BACT</name>
<dbReference type="EMBL" id="QFOT01000002">
    <property type="protein sequence ID" value="PZP57405.1"/>
    <property type="molecule type" value="Genomic_DNA"/>
</dbReference>
<protein>
    <recommendedName>
        <fullName evidence="3">Tetratricopeptide repeat protein</fullName>
    </recommendedName>
</protein>
<gene>
    <name evidence="1" type="ORF">DI586_00505</name>
</gene>
<dbReference type="Gene3D" id="1.25.40.10">
    <property type="entry name" value="Tetratricopeptide repeat domain"/>
    <property type="match status" value="1"/>
</dbReference>
<dbReference type="Proteomes" id="UP000249739">
    <property type="component" value="Unassembled WGS sequence"/>
</dbReference>
<dbReference type="InterPro" id="IPR011990">
    <property type="entry name" value="TPR-like_helical_dom_sf"/>
</dbReference>
<dbReference type="SUPFAM" id="SSF48452">
    <property type="entry name" value="TPR-like"/>
    <property type="match status" value="1"/>
</dbReference>
<reference evidence="1 2" key="1">
    <citation type="submission" date="2017-08" db="EMBL/GenBank/DDBJ databases">
        <title>Infants hospitalized years apart are colonized by the same room-sourced microbial strains.</title>
        <authorList>
            <person name="Brooks B."/>
            <person name="Olm M.R."/>
            <person name="Firek B.A."/>
            <person name="Baker R."/>
            <person name="Thomas B.C."/>
            <person name="Morowitz M.J."/>
            <person name="Banfield J.F."/>
        </authorList>
    </citation>
    <scope>NUCLEOTIDE SEQUENCE [LARGE SCALE GENOMIC DNA]</scope>
    <source>
        <strain evidence="1">S2_006_000_R2_64</strain>
    </source>
</reference>
<proteinExistence type="predicted"/>
<evidence type="ECO:0000313" key="1">
    <source>
        <dbReference type="EMBL" id="PZP57405.1"/>
    </source>
</evidence>
<evidence type="ECO:0008006" key="3">
    <source>
        <dbReference type="Google" id="ProtNLM"/>
    </source>
</evidence>
<dbReference type="AlphaFoldDB" id="A0A2W5FN72"/>